<comment type="caution">
    <text evidence="2">The sequence shown here is derived from an EMBL/GenBank/DDBJ whole genome shotgun (WGS) entry which is preliminary data.</text>
</comment>
<dbReference type="EMBL" id="JAAXPE010000014">
    <property type="protein sequence ID" value="NKY87074.1"/>
    <property type="molecule type" value="Genomic_DNA"/>
</dbReference>
<sequence>MGDPMDCPVVGGTGRADDCRGVVVDVVAPGEVVVVVVDDESFEHAAPNSDSATTTVHTASRVIAR</sequence>
<name>A0A7X6LZP4_9NOCA</name>
<evidence type="ECO:0000313" key="2">
    <source>
        <dbReference type="EMBL" id="NKY87074.1"/>
    </source>
</evidence>
<accession>A0A7X6LZP4</accession>
<dbReference type="AlphaFoldDB" id="A0A7X6LZP4"/>
<dbReference type="Proteomes" id="UP000523447">
    <property type="component" value="Unassembled WGS sequence"/>
</dbReference>
<reference evidence="2 3" key="1">
    <citation type="submission" date="2020-04" db="EMBL/GenBank/DDBJ databases">
        <title>MicrobeNet Type strains.</title>
        <authorList>
            <person name="Nicholson A.C."/>
        </authorList>
    </citation>
    <scope>NUCLEOTIDE SEQUENCE [LARGE SCALE GENOMIC DNA]</scope>
    <source>
        <strain evidence="2 3">DSM 44445</strain>
    </source>
</reference>
<keyword evidence="3" id="KW-1185">Reference proteome</keyword>
<evidence type="ECO:0000256" key="1">
    <source>
        <dbReference type="SAM" id="MobiDB-lite"/>
    </source>
</evidence>
<organism evidence="2 3">
    <name type="scientific">Nocardia veterana</name>
    <dbReference type="NCBI Taxonomy" id="132249"/>
    <lineage>
        <taxon>Bacteria</taxon>
        <taxon>Bacillati</taxon>
        <taxon>Actinomycetota</taxon>
        <taxon>Actinomycetes</taxon>
        <taxon>Mycobacteriales</taxon>
        <taxon>Nocardiaceae</taxon>
        <taxon>Nocardia</taxon>
    </lineage>
</organism>
<proteinExistence type="predicted"/>
<evidence type="ECO:0000313" key="3">
    <source>
        <dbReference type="Proteomes" id="UP000523447"/>
    </source>
</evidence>
<protein>
    <submittedName>
        <fullName evidence="2">Uncharacterized protein</fullName>
    </submittedName>
</protein>
<gene>
    <name evidence="2" type="ORF">HGA07_15685</name>
</gene>
<dbReference type="RefSeq" id="WP_040722633.1">
    <property type="nucleotide sequence ID" value="NZ_CAWPHS010000006.1"/>
</dbReference>
<feature type="region of interest" description="Disordered" evidence="1">
    <location>
        <begin position="45"/>
        <end position="65"/>
    </location>
</feature>
<feature type="compositionally biased region" description="Polar residues" evidence="1">
    <location>
        <begin position="48"/>
        <end position="58"/>
    </location>
</feature>